<dbReference type="InterPro" id="IPR001845">
    <property type="entry name" value="HTH_ArsR_DNA-bd_dom"/>
</dbReference>
<dbReference type="Pfam" id="PF12840">
    <property type="entry name" value="HTH_20"/>
    <property type="match status" value="1"/>
</dbReference>
<dbReference type="InterPro" id="IPR051011">
    <property type="entry name" value="Metal_resp_trans_reg"/>
</dbReference>
<dbReference type="SUPFAM" id="SSF46785">
    <property type="entry name" value="Winged helix' DNA-binding domain"/>
    <property type="match status" value="1"/>
</dbReference>
<dbReference type="PRINTS" id="PR00778">
    <property type="entry name" value="HTHARSR"/>
</dbReference>
<feature type="domain" description="HTH arsR-type" evidence="4">
    <location>
        <begin position="254"/>
        <end position="330"/>
    </location>
</feature>
<keyword evidence="2" id="KW-0238">DNA-binding</keyword>
<evidence type="ECO:0000313" key="5">
    <source>
        <dbReference type="EMBL" id="GAA3224876.1"/>
    </source>
</evidence>
<keyword evidence="6" id="KW-1185">Reference proteome</keyword>
<comment type="caution">
    <text evidence="5">The sequence shown here is derived from an EMBL/GenBank/DDBJ whole genome shotgun (WGS) entry which is preliminary data.</text>
</comment>
<dbReference type="InterPro" id="IPR036388">
    <property type="entry name" value="WH-like_DNA-bd_sf"/>
</dbReference>
<dbReference type="RefSeq" id="WP_344833127.1">
    <property type="nucleotide sequence ID" value="NZ_BAAAUV010000014.1"/>
</dbReference>
<dbReference type="InterPro" id="IPR011991">
    <property type="entry name" value="ArsR-like_HTH"/>
</dbReference>
<organism evidence="5 6">
    <name type="scientific">Actinocorallia longicatena</name>
    <dbReference type="NCBI Taxonomy" id="111803"/>
    <lineage>
        <taxon>Bacteria</taxon>
        <taxon>Bacillati</taxon>
        <taxon>Actinomycetota</taxon>
        <taxon>Actinomycetes</taxon>
        <taxon>Streptosporangiales</taxon>
        <taxon>Thermomonosporaceae</taxon>
        <taxon>Actinocorallia</taxon>
    </lineage>
</organism>
<dbReference type="InterPro" id="IPR036390">
    <property type="entry name" value="WH_DNA-bd_sf"/>
</dbReference>
<dbReference type="Gene3D" id="1.10.10.10">
    <property type="entry name" value="Winged helix-like DNA-binding domain superfamily/Winged helix DNA-binding domain"/>
    <property type="match status" value="1"/>
</dbReference>
<reference evidence="6" key="1">
    <citation type="journal article" date="2019" name="Int. J. Syst. Evol. Microbiol.">
        <title>The Global Catalogue of Microorganisms (GCM) 10K type strain sequencing project: providing services to taxonomists for standard genome sequencing and annotation.</title>
        <authorList>
            <consortium name="The Broad Institute Genomics Platform"/>
            <consortium name="The Broad Institute Genome Sequencing Center for Infectious Disease"/>
            <person name="Wu L."/>
            <person name="Ma J."/>
        </authorList>
    </citation>
    <scope>NUCLEOTIDE SEQUENCE [LARGE SCALE GENOMIC DNA]</scope>
    <source>
        <strain evidence="6">JCM 9377</strain>
    </source>
</reference>
<evidence type="ECO:0000259" key="4">
    <source>
        <dbReference type="SMART" id="SM00418"/>
    </source>
</evidence>
<dbReference type="EMBL" id="BAAAUV010000014">
    <property type="protein sequence ID" value="GAA3224876.1"/>
    <property type="molecule type" value="Genomic_DNA"/>
</dbReference>
<evidence type="ECO:0000256" key="3">
    <source>
        <dbReference type="ARBA" id="ARBA00023163"/>
    </source>
</evidence>
<keyword evidence="1" id="KW-0805">Transcription regulation</keyword>
<evidence type="ECO:0000256" key="1">
    <source>
        <dbReference type="ARBA" id="ARBA00023015"/>
    </source>
</evidence>
<dbReference type="PANTHER" id="PTHR43132">
    <property type="entry name" value="ARSENICAL RESISTANCE OPERON REPRESSOR ARSR-RELATED"/>
    <property type="match status" value="1"/>
</dbReference>
<accession>A0ABP6QER9</accession>
<dbReference type="SMART" id="SM00418">
    <property type="entry name" value="HTH_ARSR"/>
    <property type="match status" value="1"/>
</dbReference>
<evidence type="ECO:0000313" key="6">
    <source>
        <dbReference type="Proteomes" id="UP001501237"/>
    </source>
</evidence>
<protein>
    <submittedName>
        <fullName evidence="5">DUF5937 family protein</fullName>
    </submittedName>
</protein>
<proteinExistence type="predicted"/>
<gene>
    <name evidence="5" type="ORF">GCM10010468_52220</name>
</gene>
<evidence type="ECO:0000256" key="2">
    <source>
        <dbReference type="ARBA" id="ARBA00023125"/>
    </source>
</evidence>
<dbReference type="PANTHER" id="PTHR43132:SF8">
    <property type="entry name" value="HTH-TYPE TRANSCRIPTIONAL REGULATOR KMTR"/>
    <property type="match status" value="1"/>
</dbReference>
<keyword evidence="3" id="KW-0804">Transcription</keyword>
<dbReference type="Proteomes" id="UP001501237">
    <property type="component" value="Unassembled WGS sequence"/>
</dbReference>
<sequence length="336" mass="36124">MRLVFTAGDLAATRFGVSALHHAVYAALCVHQPRLAPAGTLWRDVHRSVPSASLPMIDLLTSSGVRAAVAGELFRFEVPRVHTGRPSMGDELDALTALGQGLEDPVRRFTGSLWRLMRPCAARDLLLDRPQLLRVLADGLHVLFHRFLAPEWALIQRALDADIGRRADLGSRKGMGTVLASLSPRLSWTGGGLELDGLAARDLPFDGRGLLLSPIASADSGFLSLVHSPDERRPLLCYPVPAALPRPGPQGGVDSLAALVGTARARTLRAIESGCSTTELARRLHSSPSTASEHIRTLREAGLVTTHRDGRAVRHILSLLGRDLLSTNSHGPSRDL</sequence>
<dbReference type="CDD" id="cd00090">
    <property type="entry name" value="HTH_ARSR"/>
    <property type="match status" value="1"/>
</dbReference>
<name>A0ABP6QER9_9ACTN</name>